<feature type="transmembrane region" description="Helical" evidence="1">
    <location>
        <begin position="35"/>
        <end position="57"/>
    </location>
</feature>
<organism evidence="2 3">
    <name type="scientific">Ottowia beijingensis</name>
    <dbReference type="NCBI Taxonomy" id="1207057"/>
    <lineage>
        <taxon>Bacteria</taxon>
        <taxon>Pseudomonadati</taxon>
        <taxon>Pseudomonadota</taxon>
        <taxon>Betaproteobacteria</taxon>
        <taxon>Burkholderiales</taxon>
        <taxon>Comamonadaceae</taxon>
        <taxon>Ottowia</taxon>
    </lineage>
</organism>
<dbReference type="RefSeq" id="WP_180549346.1">
    <property type="nucleotide sequence ID" value="NZ_JACCKX010000001.1"/>
</dbReference>
<sequence>MLISLCGGYVLPIGFFFLVGMLIASLSGATTFHNLWLSLAINAALLICPFGAGYWAARLAQTSPLLHGLLVSLMGALLISLMTRPYSVNTLLFLRFGFPPWA</sequence>
<accession>A0A853IU35</accession>
<keyword evidence="1" id="KW-0472">Membrane</keyword>
<evidence type="ECO:0000256" key="1">
    <source>
        <dbReference type="SAM" id="Phobius"/>
    </source>
</evidence>
<keyword evidence="1" id="KW-0812">Transmembrane</keyword>
<comment type="caution">
    <text evidence="2">The sequence shown here is derived from an EMBL/GenBank/DDBJ whole genome shotgun (WGS) entry which is preliminary data.</text>
</comment>
<evidence type="ECO:0000313" key="3">
    <source>
        <dbReference type="Proteomes" id="UP000589716"/>
    </source>
</evidence>
<keyword evidence="3" id="KW-1185">Reference proteome</keyword>
<feature type="transmembrane region" description="Helical" evidence="1">
    <location>
        <begin position="64"/>
        <end position="83"/>
    </location>
</feature>
<evidence type="ECO:0000313" key="2">
    <source>
        <dbReference type="EMBL" id="NZA00807.1"/>
    </source>
</evidence>
<keyword evidence="1" id="KW-1133">Transmembrane helix</keyword>
<gene>
    <name evidence="2" type="ORF">H0I39_01670</name>
</gene>
<reference evidence="2 3" key="1">
    <citation type="submission" date="2020-07" db="EMBL/GenBank/DDBJ databases">
        <authorList>
            <person name="Maaloum M."/>
        </authorList>
    </citation>
    <scope>NUCLEOTIDE SEQUENCE [LARGE SCALE GENOMIC DNA]</scope>
    <source>
        <strain evidence="2 3">GCS-AN-3</strain>
    </source>
</reference>
<name>A0A853IU35_9BURK</name>
<dbReference type="EMBL" id="JACCKX010000001">
    <property type="protein sequence ID" value="NZA00807.1"/>
    <property type="molecule type" value="Genomic_DNA"/>
</dbReference>
<dbReference type="AlphaFoldDB" id="A0A853IU35"/>
<protein>
    <submittedName>
        <fullName evidence="2">Uncharacterized protein</fullName>
    </submittedName>
</protein>
<feature type="transmembrane region" description="Helical" evidence="1">
    <location>
        <begin position="7"/>
        <end position="29"/>
    </location>
</feature>
<proteinExistence type="predicted"/>
<dbReference type="Proteomes" id="UP000589716">
    <property type="component" value="Unassembled WGS sequence"/>
</dbReference>